<evidence type="ECO:0000256" key="1">
    <source>
        <dbReference type="ARBA" id="ARBA00023015"/>
    </source>
</evidence>
<protein>
    <submittedName>
        <fullName evidence="6">IclR family transcriptional regulator</fullName>
    </submittedName>
</protein>
<dbReference type="Pfam" id="PF01614">
    <property type="entry name" value="IclR_C"/>
    <property type="match status" value="1"/>
</dbReference>
<dbReference type="AlphaFoldDB" id="A0AAV3UPE7"/>
<evidence type="ECO:0000256" key="3">
    <source>
        <dbReference type="ARBA" id="ARBA00023163"/>
    </source>
</evidence>
<dbReference type="PROSITE" id="PS51078">
    <property type="entry name" value="ICLR_ED"/>
    <property type="match status" value="1"/>
</dbReference>
<dbReference type="RefSeq" id="WP_227777104.1">
    <property type="nucleotide sequence ID" value="NZ_BAABKX010000019.1"/>
</dbReference>
<keyword evidence="1" id="KW-0805">Transcription regulation</keyword>
<accession>A0AAV3UPE7</accession>
<reference evidence="6 7" key="1">
    <citation type="journal article" date="2019" name="Int. J. Syst. Evol. Microbiol.">
        <title>The Global Catalogue of Microorganisms (GCM) 10K type strain sequencing project: providing services to taxonomists for standard genome sequencing and annotation.</title>
        <authorList>
            <consortium name="The Broad Institute Genomics Platform"/>
            <consortium name="The Broad Institute Genome Sequencing Center for Infectious Disease"/>
            <person name="Wu L."/>
            <person name="Ma J."/>
        </authorList>
    </citation>
    <scope>NUCLEOTIDE SEQUENCE [LARGE SCALE GENOMIC DNA]</scope>
    <source>
        <strain evidence="6 7">JCM 17504</strain>
    </source>
</reference>
<dbReference type="SUPFAM" id="SSF55781">
    <property type="entry name" value="GAF domain-like"/>
    <property type="match status" value="1"/>
</dbReference>
<dbReference type="Gene3D" id="1.10.10.10">
    <property type="entry name" value="Winged helix-like DNA-binding domain superfamily/Winged helix DNA-binding domain"/>
    <property type="match status" value="1"/>
</dbReference>
<keyword evidence="3" id="KW-0804">Transcription</keyword>
<evidence type="ECO:0000256" key="2">
    <source>
        <dbReference type="ARBA" id="ARBA00023125"/>
    </source>
</evidence>
<feature type="domain" description="HTH iclR-type" evidence="4">
    <location>
        <begin position="10"/>
        <end position="69"/>
    </location>
</feature>
<evidence type="ECO:0000259" key="4">
    <source>
        <dbReference type="PROSITE" id="PS51077"/>
    </source>
</evidence>
<organism evidence="6 7">
    <name type="scientific">Haladaptatus pallidirubidus</name>
    <dbReference type="NCBI Taxonomy" id="1008152"/>
    <lineage>
        <taxon>Archaea</taxon>
        <taxon>Methanobacteriati</taxon>
        <taxon>Methanobacteriota</taxon>
        <taxon>Stenosarchaea group</taxon>
        <taxon>Halobacteria</taxon>
        <taxon>Halobacteriales</taxon>
        <taxon>Haladaptataceae</taxon>
        <taxon>Haladaptatus</taxon>
    </lineage>
</organism>
<dbReference type="SMART" id="SM00346">
    <property type="entry name" value="HTH_ICLR"/>
    <property type="match status" value="1"/>
</dbReference>
<dbReference type="EMBL" id="BAABKX010000019">
    <property type="protein sequence ID" value="GAA5061534.1"/>
    <property type="molecule type" value="Genomic_DNA"/>
</dbReference>
<name>A0AAV3UPE7_9EURY</name>
<sequence>MSKKTEPRTVQAVQTTLDIIEYLQETERAGVTEIANELGHSKGTVHSHLTTLKQNEYLVSKNGEYSLSLRYIDFGETVKDRLGIYSVITDELNDLAADSGELAQFATEEHGKAVYLYKVRGENAIESASTIGRREYLHCISLGKAILSQFPDERVHEVLDMHGMHAYTQKTITDRADLFEELGAIRERGYAIDDGEKIRGLKCVSAPVLGSGDDVLGAVSVSAPSRRMTGERFEEELPQMVQRSANVIEINSKFS</sequence>
<proteinExistence type="predicted"/>
<dbReference type="InterPro" id="IPR005471">
    <property type="entry name" value="Tscrpt_reg_IclR_N"/>
</dbReference>
<dbReference type="PANTHER" id="PTHR30136">
    <property type="entry name" value="HELIX-TURN-HELIX TRANSCRIPTIONAL REGULATOR, ICLR FAMILY"/>
    <property type="match status" value="1"/>
</dbReference>
<dbReference type="InterPro" id="IPR014757">
    <property type="entry name" value="Tscrpt_reg_IclR_C"/>
</dbReference>
<dbReference type="SUPFAM" id="SSF46785">
    <property type="entry name" value="Winged helix' DNA-binding domain"/>
    <property type="match status" value="1"/>
</dbReference>
<dbReference type="Gene3D" id="3.30.450.40">
    <property type="match status" value="1"/>
</dbReference>
<dbReference type="Pfam" id="PF09339">
    <property type="entry name" value="HTH_IclR"/>
    <property type="match status" value="1"/>
</dbReference>
<dbReference type="GO" id="GO:0045892">
    <property type="term" value="P:negative regulation of DNA-templated transcription"/>
    <property type="evidence" value="ECO:0007669"/>
    <property type="project" value="TreeGrafter"/>
</dbReference>
<dbReference type="GO" id="GO:0003677">
    <property type="term" value="F:DNA binding"/>
    <property type="evidence" value="ECO:0007669"/>
    <property type="project" value="UniProtKB-KW"/>
</dbReference>
<evidence type="ECO:0000313" key="7">
    <source>
        <dbReference type="Proteomes" id="UP001501729"/>
    </source>
</evidence>
<keyword evidence="2" id="KW-0238">DNA-binding</keyword>
<evidence type="ECO:0000259" key="5">
    <source>
        <dbReference type="PROSITE" id="PS51078"/>
    </source>
</evidence>
<feature type="domain" description="IclR-ED" evidence="5">
    <location>
        <begin position="70"/>
        <end position="254"/>
    </location>
</feature>
<dbReference type="InterPro" id="IPR029016">
    <property type="entry name" value="GAF-like_dom_sf"/>
</dbReference>
<dbReference type="InterPro" id="IPR050707">
    <property type="entry name" value="HTH_MetabolicPath_Reg"/>
</dbReference>
<gene>
    <name evidence="6" type="ORF">GCM10025751_47940</name>
</gene>
<dbReference type="InterPro" id="IPR036390">
    <property type="entry name" value="WH_DNA-bd_sf"/>
</dbReference>
<dbReference type="PROSITE" id="PS51077">
    <property type="entry name" value="HTH_ICLR"/>
    <property type="match status" value="1"/>
</dbReference>
<dbReference type="GO" id="GO:0003700">
    <property type="term" value="F:DNA-binding transcription factor activity"/>
    <property type="evidence" value="ECO:0007669"/>
    <property type="project" value="TreeGrafter"/>
</dbReference>
<dbReference type="Proteomes" id="UP001501729">
    <property type="component" value="Unassembled WGS sequence"/>
</dbReference>
<evidence type="ECO:0000313" key="6">
    <source>
        <dbReference type="EMBL" id="GAA5061534.1"/>
    </source>
</evidence>
<dbReference type="InterPro" id="IPR036388">
    <property type="entry name" value="WH-like_DNA-bd_sf"/>
</dbReference>
<dbReference type="PANTHER" id="PTHR30136:SF35">
    <property type="entry name" value="HTH-TYPE TRANSCRIPTIONAL REGULATOR RV1719"/>
    <property type="match status" value="1"/>
</dbReference>
<keyword evidence="7" id="KW-1185">Reference proteome</keyword>
<comment type="caution">
    <text evidence="6">The sequence shown here is derived from an EMBL/GenBank/DDBJ whole genome shotgun (WGS) entry which is preliminary data.</text>
</comment>
<dbReference type="GeneID" id="68615793"/>